<dbReference type="InterPro" id="IPR019933">
    <property type="entry name" value="DivIVA_domain"/>
</dbReference>
<keyword evidence="6" id="KW-0131">Cell cycle</keyword>
<dbReference type="AlphaFoldDB" id="A0A1B2J060"/>
<dbReference type="GO" id="GO:0005737">
    <property type="term" value="C:cytoplasm"/>
    <property type="evidence" value="ECO:0007669"/>
    <property type="project" value="UniProtKB-SubCell"/>
</dbReference>
<keyword evidence="10" id="KW-1185">Reference proteome</keyword>
<evidence type="ECO:0000256" key="4">
    <source>
        <dbReference type="ARBA" id="ARBA00022618"/>
    </source>
</evidence>
<dbReference type="OrthoDB" id="9815492at2"/>
<dbReference type="Pfam" id="PF05103">
    <property type="entry name" value="DivIVA"/>
    <property type="match status" value="1"/>
</dbReference>
<feature type="region of interest" description="Disordered" evidence="8">
    <location>
        <begin position="174"/>
        <end position="232"/>
    </location>
</feature>
<evidence type="ECO:0000256" key="6">
    <source>
        <dbReference type="ARBA" id="ARBA00023306"/>
    </source>
</evidence>
<dbReference type="GO" id="GO:0051301">
    <property type="term" value="P:cell division"/>
    <property type="evidence" value="ECO:0007669"/>
    <property type="project" value="UniProtKB-KW"/>
</dbReference>
<dbReference type="STRING" id="240427.AYR62_04425"/>
<dbReference type="RefSeq" id="WP_056987186.1">
    <property type="nucleotide sequence ID" value="NZ_CP014912.1"/>
</dbReference>
<keyword evidence="4 9" id="KW-0132">Cell division</keyword>
<dbReference type="Proteomes" id="UP000093267">
    <property type="component" value="Chromosome"/>
</dbReference>
<dbReference type="InterPro" id="IPR007793">
    <property type="entry name" value="DivIVA_fam"/>
</dbReference>
<dbReference type="EMBL" id="CP014924">
    <property type="protein sequence ID" value="ANZ67683.1"/>
    <property type="molecule type" value="Genomic_DNA"/>
</dbReference>
<evidence type="ECO:0000313" key="10">
    <source>
        <dbReference type="Proteomes" id="UP000093267"/>
    </source>
</evidence>
<keyword evidence="5 7" id="KW-0175">Coiled coil</keyword>
<evidence type="ECO:0000256" key="3">
    <source>
        <dbReference type="ARBA" id="ARBA00022490"/>
    </source>
</evidence>
<evidence type="ECO:0000256" key="8">
    <source>
        <dbReference type="SAM" id="MobiDB-lite"/>
    </source>
</evidence>
<dbReference type="KEGG" id="lpd:AYR62_04425"/>
<keyword evidence="3" id="KW-0963">Cytoplasm</keyword>
<dbReference type="PANTHER" id="PTHR35794:SF2">
    <property type="entry name" value="CELL DIVISION PROTEIN DIVIVA"/>
    <property type="match status" value="1"/>
</dbReference>
<comment type="subcellular location">
    <subcellularLocation>
        <location evidence="1">Cytoplasm</location>
    </subcellularLocation>
</comment>
<dbReference type="Gene3D" id="6.10.250.660">
    <property type="match status" value="1"/>
</dbReference>
<feature type="compositionally biased region" description="Acidic residues" evidence="8">
    <location>
        <begin position="183"/>
        <end position="205"/>
    </location>
</feature>
<feature type="coiled-coil region" evidence="7">
    <location>
        <begin position="97"/>
        <end position="135"/>
    </location>
</feature>
<evidence type="ECO:0000256" key="7">
    <source>
        <dbReference type="SAM" id="Coils"/>
    </source>
</evidence>
<dbReference type="PANTHER" id="PTHR35794">
    <property type="entry name" value="CELL DIVISION PROTEIN DIVIVA"/>
    <property type="match status" value="1"/>
</dbReference>
<accession>A0A1B2J060</accession>
<name>A0A1B2J060_9LACO</name>
<proteinExistence type="inferred from homology"/>
<gene>
    <name evidence="9" type="ORF">AYR63_11465</name>
</gene>
<reference evidence="9 10" key="1">
    <citation type="submission" date="2016-03" db="EMBL/GenBank/DDBJ databases">
        <title>Pediococcus and Lactobacillus from brewery environment - whole genome sequencing and assembly.</title>
        <authorList>
            <person name="Behr J."/>
            <person name="Geissler A.J."/>
            <person name="Vogel R.F."/>
        </authorList>
    </citation>
    <scope>NUCLEOTIDE SEQUENCE [LARGE SCALE GENOMIC DNA]</scope>
    <source>
        <strain evidence="9 10">TMW 1.1995</strain>
    </source>
</reference>
<evidence type="ECO:0000313" key="9">
    <source>
        <dbReference type="EMBL" id="ANZ67683.1"/>
    </source>
</evidence>
<comment type="similarity">
    <text evidence="2">Belongs to the DivIVA family.</text>
</comment>
<organism evidence="9 10">
    <name type="scientific">Secundilactobacillus paracollinoides</name>
    <dbReference type="NCBI Taxonomy" id="240427"/>
    <lineage>
        <taxon>Bacteria</taxon>
        <taxon>Bacillati</taxon>
        <taxon>Bacillota</taxon>
        <taxon>Bacilli</taxon>
        <taxon>Lactobacillales</taxon>
        <taxon>Lactobacillaceae</taxon>
        <taxon>Secundilactobacillus</taxon>
    </lineage>
</organism>
<sequence>MVLSPLDIHNKEFSTKLRGYNIDEVNDFLEQIIKDYQITLDQNKSLTDQLAASDEKLKYFNDLKDSLNQSIIVAQEAADKVRANSQKEADIINREAQKQANDVVSEATDKANQLLEEASNRAKQLAVETDDLKKSTRVFRQRLQVMLESQLEEIKSDNWNELLKDDGSSSYEDIKKAISENSLDNDADDGVDSDSQADDESDQIYDADQPVDPKHDTRTETVVIFPDDDQKA</sequence>
<evidence type="ECO:0000256" key="1">
    <source>
        <dbReference type="ARBA" id="ARBA00004496"/>
    </source>
</evidence>
<dbReference type="NCBIfam" id="TIGR03544">
    <property type="entry name" value="DivI1A_domain"/>
    <property type="match status" value="1"/>
</dbReference>
<evidence type="ECO:0000256" key="2">
    <source>
        <dbReference type="ARBA" id="ARBA00009008"/>
    </source>
</evidence>
<protein>
    <submittedName>
        <fullName evidence="9">Cell division protein DivIVA</fullName>
    </submittedName>
</protein>
<evidence type="ECO:0000256" key="5">
    <source>
        <dbReference type="ARBA" id="ARBA00023054"/>
    </source>
</evidence>